<dbReference type="Gramene" id="KOM28165">
    <property type="protein sequence ID" value="KOM28165"/>
    <property type="gene ID" value="LR48_Vigan503s004000"/>
</dbReference>
<evidence type="ECO:0000256" key="1">
    <source>
        <dbReference type="SAM" id="MobiDB-lite"/>
    </source>
</evidence>
<evidence type="ECO:0000313" key="2">
    <source>
        <dbReference type="EMBL" id="KOM28165.1"/>
    </source>
</evidence>
<dbReference type="EMBL" id="KQ258416">
    <property type="protein sequence ID" value="KOM28165.1"/>
    <property type="molecule type" value="Genomic_DNA"/>
</dbReference>
<feature type="non-terminal residue" evidence="2">
    <location>
        <position position="1"/>
    </location>
</feature>
<organism evidence="2 3">
    <name type="scientific">Phaseolus angularis</name>
    <name type="common">Azuki bean</name>
    <name type="synonym">Vigna angularis</name>
    <dbReference type="NCBI Taxonomy" id="3914"/>
    <lineage>
        <taxon>Eukaryota</taxon>
        <taxon>Viridiplantae</taxon>
        <taxon>Streptophyta</taxon>
        <taxon>Embryophyta</taxon>
        <taxon>Tracheophyta</taxon>
        <taxon>Spermatophyta</taxon>
        <taxon>Magnoliopsida</taxon>
        <taxon>eudicotyledons</taxon>
        <taxon>Gunneridae</taxon>
        <taxon>Pentapetalae</taxon>
        <taxon>rosids</taxon>
        <taxon>fabids</taxon>
        <taxon>Fabales</taxon>
        <taxon>Fabaceae</taxon>
        <taxon>Papilionoideae</taxon>
        <taxon>50 kb inversion clade</taxon>
        <taxon>NPAAA clade</taxon>
        <taxon>indigoferoid/millettioid clade</taxon>
        <taxon>Phaseoleae</taxon>
        <taxon>Vigna</taxon>
    </lineage>
</organism>
<gene>
    <name evidence="2" type="ORF">LR48_Vigan503s004000</name>
</gene>
<dbReference type="Proteomes" id="UP000053144">
    <property type="component" value="Unassembled WGS sequence"/>
</dbReference>
<dbReference type="STRING" id="3914.A0A0L9TC20"/>
<name>A0A0L9TC20_PHAAN</name>
<evidence type="ECO:0000313" key="3">
    <source>
        <dbReference type="Proteomes" id="UP000053144"/>
    </source>
</evidence>
<reference evidence="3" key="1">
    <citation type="journal article" date="2015" name="Proc. Natl. Acad. Sci. U.S.A.">
        <title>Genome sequencing of adzuki bean (Vigna angularis) provides insight into high starch and low fat accumulation and domestication.</title>
        <authorList>
            <person name="Yang K."/>
            <person name="Tian Z."/>
            <person name="Chen C."/>
            <person name="Luo L."/>
            <person name="Zhao B."/>
            <person name="Wang Z."/>
            <person name="Yu L."/>
            <person name="Li Y."/>
            <person name="Sun Y."/>
            <person name="Li W."/>
            <person name="Chen Y."/>
            <person name="Li Y."/>
            <person name="Zhang Y."/>
            <person name="Ai D."/>
            <person name="Zhao J."/>
            <person name="Shang C."/>
            <person name="Ma Y."/>
            <person name="Wu B."/>
            <person name="Wang M."/>
            <person name="Gao L."/>
            <person name="Sun D."/>
            <person name="Zhang P."/>
            <person name="Guo F."/>
            <person name="Wang W."/>
            <person name="Li Y."/>
            <person name="Wang J."/>
            <person name="Varshney R.K."/>
            <person name="Wang J."/>
            <person name="Ling H.Q."/>
            <person name="Wan P."/>
        </authorList>
    </citation>
    <scope>NUCLEOTIDE SEQUENCE</scope>
    <source>
        <strain evidence="3">cv. Jingnong 6</strain>
    </source>
</reference>
<accession>A0A0L9TC20</accession>
<dbReference type="AlphaFoldDB" id="A0A0L9TC20"/>
<feature type="compositionally biased region" description="Acidic residues" evidence="1">
    <location>
        <begin position="10"/>
        <end position="20"/>
    </location>
</feature>
<protein>
    <submittedName>
        <fullName evidence="2">Uncharacterized protein</fullName>
    </submittedName>
</protein>
<proteinExistence type="predicted"/>
<feature type="region of interest" description="Disordered" evidence="1">
    <location>
        <begin position="1"/>
        <end position="20"/>
    </location>
</feature>
<sequence length="63" mass="7390">AERPLNGDVKDDDDDGGDLEAWERTHIEDRSWEDLQEDESGLLRPIDTIVIYHAQYRIHLRNS</sequence>